<dbReference type="GO" id="GO:0005634">
    <property type="term" value="C:nucleus"/>
    <property type="evidence" value="ECO:0007669"/>
    <property type="project" value="TreeGrafter"/>
</dbReference>
<evidence type="ECO:0000313" key="4">
    <source>
        <dbReference type="EMBL" id="CAE0419610.1"/>
    </source>
</evidence>
<dbReference type="InterPro" id="IPR001611">
    <property type="entry name" value="Leu-rich_rpt"/>
</dbReference>
<dbReference type="Pfam" id="PF13516">
    <property type="entry name" value="LRR_6"/>
    <property type="match status" value="3"/>
</dbReference>
<evidence type="ECO:0000256" key="3">
    <source>
        <dbReference type="ARBA" id="ARBA00022737"/>
    </source>
</evidence>
<gene>
    <name evidence="4" type="ORF">ACOF00016_LOCUS16425</name>
</gene>
<sequence>MNVSKKWCDDLCRELSASTTDVKSLSIDGTHHDRIEEAHLVSLFDAMRKNRGLISFALRHTDLSRTAISALVPALKNSRFLESVLIEEMSDTDECLLELLAVALFFNKTIKQLILRSCWVDGVSPYSLGSMLNTMLHLTDLHICHNRIDESAAESAGVALKQNTSLELLDLTGSSMNCEAICGLARGIAHNSSLKKVVLDFNNFGDKGCEGLAQMLKKNATLEELHFFGNQVTAKGASTLANALKVNKTLRALELSFNRIGDEGVIALAECLTVNTTLEKVWFPSNSVGCDGMLAFADQLPKMKGLKELYVGLLLDDDIEDALAQALQDNLQLSILYMEKPVEFEEDDGVLSPVARSMDFYLRCNKSGRRLLRERDVDRKLWGRVLASAISNGRGDGTPDVLHFMIRSNPCLFENPDPLGEL</sequence>
<dbReference type="AlphaFoldDB" id="A0A7S3LE36"/>
<dbReference type="InterPro" id="IPR027038">
    <property type="entry name" value="RanGap"/>
</dbReference>
<keyword evidence="3" id="KW-0677">Repeat</keyword>
<dbReference type="SMART" id="SM00368">
    <property type="entry name" value="LRR_RI"/>
    <property type="match status" value="6"/>
</dbReference>
<dbReference type="GO" id="GO:0031267">
    <property type="term" value="F:small GTPase binding"/>
    <property type="evidence" value="ECO:0007669"/>
    <property type="project" value="TreeGrafter"/>
</dbReference>
<protein>
    <submittedName>
        <fullName evidence="4">Uncharacterized protein</fullName>
    </submittedName>
</protein>
<dbReference type="GO" id="GO:0005829">
    <property type="term" value="C:cytosol"/>
    <property type="evidence" value="ECO:0007669"/>
    <property type="project" value="TreeGrafter"/>
</dbReference>
<dbReference type="Gene3D" id="3.80.10.10">
    <property type="entry name" value="Ribonuclease Inhibitor"/>
    <property type="match status" value="3"/>
</dbReference>
<dbReference type="SUPFAM" id="SSF52047">
    <property type="entry name" value="RNI-like"/>
    <property type="match status" value="1"/>
</dbReference>
<dbReference type="InterPro" id="IPR032675">
    <property type="entry name" value="LRR_dom_sf"/>
</dbReference>
<reference evidence="4" key="1">
    <citation type="submission" date="2021-01" db="EMBL/GenBank/DDBJ databases">
        <authorList>
            <person name="Corre E."/>
            <person name="Pelletier E."/>
            <person name="Niang G."/>
            <person name="Scheremetjew M."/>
            <person name="Finn R."/>
            <person name="Kale V."/>
            <person name="Holt S."/>
            <person name="Cochrane G."/>
            <person name="Meng A."/>
            <person name="Brown T."/>
            <person name="Cohen L."/>
        </authorList>
    </citation>
    <scope>NUCLEOTIDE SEQUENCE</scope>
    <source>
        <strain evidence="4">CCMP127</strain>
    </source>
</reference>
<name>A0A7S3LE36_9STRA</name>
<dbReference type="GO" id="GO:0005096">
    <property type="term" value="F:GTPase activator activity"/>
    <property type="evidence" value="ECO:0007669"/>
    <property type="project" value="UniProtKB-KW"/>
</dbReference>
<evidence type="ECO:0000256" key="1">
    <source>
        <dbReference type="ARBA" id="ARBA00022468"/>
    </source>
</evidence>
<dbReference type="PANTHER" id="PTHR24113">
    <property type="entry name" value="RAN GTPASE-ACTIVATING PROTEIN 1"/>
    <property type="match status" value="1"/>
</dbReference>
<keyword evidence="1" id="KW-0343">GTPase activation</keyword>
<accession>A0A7S3LE36</accession>
<proteinExistence type="predicted"/>
<dbReference type="GO" id="GO:0006913">
    <property type="term" value="P:nucleocytoplasmic transport"/>
    <property type="evidence" value="ECO:0007669"/>
    <property type="project" value="TreeGrafter"/>
</dbReference>
<organism evidence="4">
    <name type="scientific">Amphora coffeiformis</name>
    <dbReference type="NCBI Taxonomy" id="265554"/>
    <lineage>
        <taxon>Eukaryota</taxon>
        <taxon>Sar</taxon>
        <taxon>Stramenopiles</taxon>
        <taxon>Ochrophyta</taxon>
        <taxon>Bacillariophyta</taxon>
        <taxon>Bacillariophyceae</taxon>
        <taxon>Bacillariophycidae</taxon>
        <taxon>Thalassiophysales</taxon>
        <taxon>Catenulaceae</taxon>
        <taxon>Amphora</taxon>
    </lineage>
</organism>
<dbReference type="PANTHER" id="PTHR24113:SF12">
    <property type="entry name" value="RAN GTPASE-ACTIVATING PROTEIN 1"/>
    <property type="match status" value="1"/>
</dbReference>
<keyword evidence="2" id="KW-0433">Leucine-rich repeat</keyword>
<dbReference type="GO" id="GO:0048471">
    <property type="term" value="C:perinuclear region of cytoplasm"/>
    <property type="evidence" value="ECO:0007669"/>
    <property type="project" value="TreeGrafter"/>
</dbReference>
<evidence type="ECO:0000256" key="2">
    <source>
        <dbReference type="ARBA" id="ARBA00022614"/>
    </source>
</evidence>
<dbReference type="EMBL" id="HBIM01022078">
    <property type="protein sequence ID" value="CAE0419610.1"/>
    <property type="molecule type" value="Transcribed_RNA"/>
</dbReference>